<evidence type="ECO:0000313" key="11">
    <source>
        <dbReference type="Proteomes" id="UP001302274"/>
    </source>
</evidence>
<dbReference type="RefSeq" id="WP_323577894.1">
    <property type="nucleotide sequence ID" value="NZ_JAYGJQ010000002.1"/>
</dbReference>
<keyword evidence="7" id="KW-0408">Iron</keyword>
<evidence type="ECO:0000256" key="6">
    <source>
        <dbReference type="ARBA" id="ARBA00022962"/>
    </source>
</evidence>
<dbReference type="SUPFAM" id="SSF56235">
    <property type="entry name" value="N-terminal nucleophile aminohydrolases (Ntn hydrolases)"/>
    <property type="match status" value="1"/>
</dbReference>
<comment type="cofactor">
    <cofactor evidence="7">
        <name>[4Fe-4S] cluster</name>
        <dbReference type="ChEBI" id="CHEBI:49883"/>
    </cofactor>
    <text evidence="7">Binds 1 [4Fe-4S] cluster per subunit.</text>
</comment>
<dbReference type="PROSITE" id="PS51278">
    <property type="entry name" value="GATASE_TYPE_2"/>
    <property type="match status" value="1"/>
</dbReference>
<dbReference type="PANTHER" id="PTHR11907">
    <property type="entry name" value="AMIDOPHOSPHORIBOSYLTRANSFERASE"/>
    <property type="match status" value="1"/>
</dbReference>
<evidence type="ECO:0000256" key="8">
    <source>
        <dbReference type="PIRNR" id="PIRNR000485"/>
    </source>
</evidence>
<feature type="binding site" evidence="7">
    <location>
        <position position="479"/>
    </location>
    <ligand>
        <name>[4Fe-4S] cluster</name>
        <dbReference type="ChEBI" id="CHEBI:49883"/>
    </ligand>
</feature>
<dbReference type="InterPro" id="IPR029057">
    <property type="entry name" value="PRTase-like"/>
</dbReference>
<dbReference type="Gene3D" id="3.60.20.10">
    <property type="entry name" value="Glutamine Phosphoribosylpyrophosphate, subunit 1, domain 1"/>
    <property type="match status" value="1"/>
</dbReference>
<gene>
    <name evidence="7 10" type="primary">purF</name>
    <name evidence="10" type="ORF">SHI21_16070</name>
</gene>
<dbReference type="Pfam" id="PF13537">
    <property type="entry name" value="GATase_7"/>
    <property type="match status" value="1"/>
</dbReference>
<organism evidence="10 11">
    <name type="scientific">Bacteriovorax antarcticus</name>
    <dbReference type="NCBI Taxonomy" id="3088717"/>
    <lineage>
        <taxon>Bacteria</taxon>
        <taxon>Pseudomonadati</taxon>
        <taxon>Bdellovibrionota</taxon>
        <taxon>Bacteriovoracia</taxon>
        <taxon>Bacteriovoracales</taxon>
        <taxon>Bacteriovoracaceae</taxon>
        <taxon>Bacteriovorax</taxon>
    </lineage>
</organism>
<dbReference type="Gene3D" id="3.40.50.2020">
    <property type="match status" value="1"/>
</dbReference>
<keyword evidence="6 7" id="KW-0315">Glutamine amidotransferase</keyword>
<comment type="pathway">
    <text evidence="1 7 8">Purine metabolism; IMP biosynthesis via de novo pathway; N(1)-(5-phospho-D-ribosyl)glycinamide from 5-phospho-alpha-D-ribose 1-diphosphate: step 1/2.</text>
</comment>
<dbReference type="Pfam" id="PF00156">
    <property type="entry name" value="Pribosyltran"/>
    <property type="match status" value="1"/>
</dbReference>
<evidence type="ECO:0000259" key="9">
    <source>
        <dbReference type="PROSITE" id="PS51278"/>
    </source>
</evidence>
<feature type="binding site" evidence="7">
    <location>
        <position position="482"/>
    </location>
    <ligand>
        <name>[4Fe-4S] cluster</name>
        <dbReference type="ChEBI" id="CHEBI:49883"/>
    </ligand>
</feature>
<feature type="binding site" evidence="7">
    <location>
        <position position="393"/>
    </location>
    <ligand>
        <name>Mg(2+)</name>
        <dbReference type="ChEBI" id="CHEBI:18420"/>
    </ligand>
</feature>
<proteinExistence type="inferred from homology"/>
<feature type="binding site" evidence="7">
    <location>
        <position position="394"/>
    </location>
    <ligand>
        <name>Mg(2+)</name>
        <dbReference type="ChEBI" id="CHEBI:18420"/>
    </ligand>
</feature>
<evidence type="ECO:0000256" key="7">
    <source>
        <dbReference type="HAMAP-Rule" id="MF_01931"/>
    </source>
</evidence>
<evidence type="ECO:0000313" key="10">
    <source>
        <dbReference type="EMBL" id="MEA9357748.1"/>
    </source>
</evidence>
<feature type="binding site" evidence="7">
    <location>
        <position position="277"/>
    </location>
    <ligand>
        <name>[4Fe-4S] cluster</name>
        <dbReference type="ChEBI" id="CHEBI:49883"/>
    </ligand>
</feature>
<keyword evidence="7" id="KW-0004">4Fe-4S</keyword>
<evidence type="ECO:0000256" key="5">
    <source>
        <dbReference type="ARBA" id="ARBA00022755"/>
    </source>
</evidence>
<protein>
    <recommendedName>
        <fullName evidence="7">Amidophosphoribosyltransferase</fullName>
        <shortName evidence="7">ATase</shortName>
        <ecNumber evidence="7">2.4.2.14</ecNumber>
    </recommendedName>
    <alternativeName>
        <fullName evidence="7">Glutamine phosphoribosylpyrophosphate amidotransferase</fullName>
        <shortName evidence="7">GPATase</shortName>
    </alternativeName>
</protein>
<feature type="domain" description="Glutamine amidotransferase type-2" evidence="9">
    <location>
        <begin position="2"/>
        <end position="257"/>
    </location>
</feature>
<feature type="binding site" evidence="7">
    <location>
        <position position="331"/>
    </location>
    <ligand>
        <name>Mg(2+)</name>
        <dbReference type="ChEBI" id="CHEBI:18420"/>
    </ligand>
</feature>
<dbReference type="PIRSF" id="PIRSF000485">
    <property type="entry name" value="Amd_phspho_trans"/>
    <property type="match status" value="1"/>
</dbReference>
<evidence type="ECO:0000256" key="2">
    <source>
        <dbReference type="ARBA" id="ARBA00010138"/>
    </source>
</evidence>
<dbReference type="EMBL" id="JAYGJQ010000002">
    <property type="protein sequence ID" value="MEA9357748.1"/>
    <property type="molecule type" value="Genomic_DNA"/>
</dbReference>
<dbReference type="InterPro" id="IPR029055">
    <property type="entry name" value="Ntn_hydrolases_N"/>
</dbReference>
<keyword evidence="3 7" id="KW-0328">Glycosyltransferase</keyword>
<dbReference type="EC" id="2.4.2.14" evidence="7"/>
<comment type="function">
    <text evidence="7">Catalyzes the formation of phosphoribosylamine from phosphoribosylpyrophosphate (PRPP) and glutamine.</text>
</comment>
<dbReference type="InterPro" id="IPR005854">
    <property type="entry name" value="PurF"/>
</dbReference>
<comment type="catalytic activity">
    <reaction evidence="7 8">
        <text>5-phospho-beta-D-ribosylamine + L-glutamate + diphosphate = 5-phospho-alpha-D-ribose 1-diphosphate + L-glutamine + H2O</text>
        <dbReference type="Rhea" id="RHEA:14905"/>
        <dbReference type="ChEBI" id="CHEBI:15377"/>
        <dbReference type="ChEBI" id="CHEBI:29985"/>
        <dbReference type="ChEBI" id="CHEBI:33019"/>
        <dbReference type="ChEBI" id="CHEBI:58017"/>
        <dbReference type="ChEBI" id="CHEBI:58359"/>
        <dbReference type="ChEBI" id="CHEBI:58681"/>
        <dbReference type="EC" id="2.4.2.14"/>
    </reaction>
</comment>
<evidence type="ECO:0000256" key="3">
    <source>
        <dbReference type="ARBA" id="ARBA00022676"/>
    </source>
</evidence>
<feature type="binding site" evidence="7">
    <location>
        <position position="430"/>
    </location>
    <ligand>
        <name>[4Fe-4S] cluster</name>
        <dbReference type="ChEBI" id="CHEBI:49883"/>
    </ligand>
</feature>
<keyword evidence="5 7" id="KW-0658">Purine biosynthesis</keyword>
<evidence type="ECO:0000256" key="4">
    <source>
        <dbReference type="ARBA" id="ARBA00022679"/>
    </source>
</evidence>
<reference evidence="10 11" key="1">
    <citation type="submission" date="2023-11" db="EMBL/GenBank/DDBJ databases">
        <title>A Novel Polar Bacteriovorax (B. antarcticus) Isolated from the Biocrust in Antarctica.</title>
        <authorList>
            <person name="Mun W."/>
            <person name="Choi S.Y."/>
            <person name="Mitchell R.J."/>
        </authorList>
    </citation>
    <scope>NUCLEOTIDE SEQUENCE [LARGE SCALE GENOMIC DNA]</scope>
    <source>
        <strain evidence="10 11">PP10</strain>
    </source>
</reference>
<sequence length="506" mass="56836">MCGIVGVFGTPYSFQEVYQGLLLLQHRGQDAAGILSFDFLDKNFHSHKDLGLVSDVFRPEILAGFSGQMSIAHTRYATVGPREKENSPLNSIDLKRDIQPMTINYPHGIGMVHNGNIVNYYELKTYLLEEKRRHLFTNNDLEALLNILSDGLREKVEGKHHFDIFQDAVKSLFDKAKGGFSVLGLLADKGLFAFRDPHGLRPLILGERKLTEEEMAVHPTHFGKSYCLSSESNSLNFLGYDVVRDLAPGEILFIDQTGEIFSSMDYSKKKNIAPKSCMFEWVYFANPESVLEERSVYSARLDFGKNLAGEIQALIESGEIKPDLVVPIPETSRVAAISLSETLKIPYREVLIKNRYIQRSFILNTQASRNRAVQLKLTAIASEIKGKNILLLDDSIVRGTTSKRIIEMVKEAGANEIYFATTCPPIRYPCYYGVDFPDPKELVAADRTVEEVQEYLGATRLIYLSETATKKSIGKESLCMACINGCYPVDIGSAKTFQDMRSLHRE</sequence>
<keyword evidence="7" id="KW-0479">Metal-binding</keyword>
<keyword evidence="11" id="KW-1185">Reference proteome</keyword>
<dbReference type="SUPFAM" id="SSF53271">
    <property type="entry name" value="PRTase-like"/>
    <property type="match status" value="1"/>
</dbReference>
<dbReference type="InterPro" id="IPR017932">
    <property type="entry name" value="GATase_2_dom"/>
</dbReference>
<dbReference type="InterPro" id="IPR000836">
    <property type="entry name" value="PRTase_dom"/>
</dbReference>
<keyword evidence="7" id="KW-0460">Magnesium</keyword>
<comment type="cofactor">
    <cofactor evidence="7">
        <name>Mg(2+)</name>
        <dbReference type="ChEBI" id="CHEBI:18420"/>
    </cofactor>
    <text evidence="7">Binds 1 Mg(2+) ion per subunit.</text>
</comment>
<dbReference type="CDD" id="cd06223">
    <property type="entry name" value="PRTases_typeI"/>
    <property type="match status" value="1"/>
</dbReference>
<comment type="similarity">
    <text evidence="2 7 8">In the C-terminal section; belongs to the purine/pyrimidine phosphoribosyltransferase family.</text>
</comment>
<dbReference type="GO" id="GO:0004044">
    <property type="term" value="F:amidophosphoribosyltransferase activity"/>
    <property type="evidence" value="ECO:0007669"/>
    <property type="project" value="UniProtKB-EC"/>
</dbReference>
<accession>A0ABU5VXF3</accession>
<evidence type="ECO:0000256" key="1">
    <source>
        <dbReference type="ARBA" id="ARBA00005209"/>
    </source>
</evidence>
<dbReference type="Proteomes" id="UP001302274">
    <property type="component" value="Unassembled WGS sequence"/>
</dbReference>
<comment type="caution">
    <text evidence="10">The sequence shown here is derived from an EMBL/GenBank/DDBJ whole genome shotgun (WGS) entry which is preliminary data.</text>
</comment>
<keyword evidence="4 7" id="KW-0808">Transferase</keyword>
<keyword evidence="7" id="KW-0411">Iron-sulfur</keyword>
<name>A0ABU5VXF3_9BACT</name>
<feature type="active site" description="Nucleophile" evidence="7">
    <location>
        <position position="2"/>
    </location>
</feature>
<dbReference type="HAMAP" id="MF_01931">
    <property type="entry name" value="PurF"/>
    <property type="match status" value="1"/>
</dbReference>
<dbReference type="NCBIfam" id="TIGR01134">
    <property type="entry name" value="purF"/>
    <property type="match status" value="1"/>
</dbReference>